<evidence type="ECO:0000313" key="4">
    <source>
        <dbReference type="Proteomes" id="UP000177905"/>
    </source>
</evidence>
<dbReference type="SUPFAM" id="SSF52540">
    <property type="entry name" value="P-loop containing nucleoside triphosphate hydrolases"/>
    <property type="match status" value="1"/>
</dbReference>
<name>A0A1F4S159_UNCSA</name>
<dbReference type="Pfam" id="PF13173">
    <property type="entry name" value="AAA_14"/>
    <property type="match status" value="1"/>
</dbReference>
<dbReference type="InterPro" id="IPR041682">
    <property type="entry name" value="AAA_14"/>
</dbReference>
<proteinExistence type="predicted"/>
<dbReference type="AlphaFoldDB" id="A0A1F4S159"/>
<evidence type="ECO:0000259" key="2">
    <source>
        <dbReference type="Pfam" id="PF13635"/>
    </source>
</evidence>
<feature type="domain" description="DUF4143" evidence="2">
    <location>
        <begin position="166"/>
        <end position="322"/>
    </location>
</feature>
<dbReference type="PANTHER" id="PTHR43566">
    <property type="entry name" value="CONSERVED PROTEIN"/>
    <property type="match status" value="1"/>
</dbReference>
<protein>
    <submittedName>
        <fullName evidence="3">ATPase</fullName>
    </submittedName>
</protein>
<comment type="caution">
    <text evidence="3">The sequence shown here is derived from an EMBL/GenBank/DDBJ whole genome shotgun (WGS) entry which is preliminary data.</text>
</comment>
<feature type="domain" description="AAA" evidence="1">
    <location>
        <begin position="11"/>
        <end position="128"/>
    </location>
</feature>
<dbReference type="InterPro" id="IPR025420">
    <property type="entry name" value="DUF4143"/>
</dbReference>
<evidence type="ECO:0000259" key="1">
    <source>
        <dbReference type="Pfam" id="PF13173"/>
    </source>
</evidence>
<sequence>MYKRLLKIPDNKSFFLFGPRGTGKTTWVKENFKTGLYIDLLEAELFNDLLANPQRLENLIPKNFDNWVVIDEIQRIPDLLNEVHRLIEKYKYKFVLTGSSPRKLRKKGQNLLAGRALSLKMHQFTALELGNKFNLEKSLKYGNLPSVYSESDPQKYLESYVKTYLEEEVRQEGLTRNLSAFSRFLESASFSQGSILNISNVAQDCSVERKVVSNYFNILEDLLIAYRVPPFLKKAKRKLVSHPKFYFFDVGIYRTLRPKGPLDNPHETEGLSFETLVFEELKAINDSLDFGYEIYYWRSMYGQEVDFVLYGERGFKAFEVKRTNKINDDDLKSLRTFLSDYPEASCYLLYGGTKVLRFDNIEVLPIEKALKELDKLLG</sequence>
<organism evidence="3 4">
    <name type="scientific">candidate division WOR-1 bacterium RIFOXYB2_FULL_36_35</name>
    <dbReference type="NCBI Taxonomy" id="1802578"/>
    <lineage>
        <taxon>Bacteria</taxon>
        <taxon>Bacillati</taxon>
        <taxon>Saganbacteria</taxon>
    </lineage>
</organism>
<dbReference type="EMBL" id="MEUA01000041">
    <property type="protein sequence ID" value="OGC14119.1"/>
    <property type="molecule type" value="Genomic_DNA"/>
</dbReference>
<dbReference type="Pfam" id="PF13635">
    <property type="entry name" value="DUF4143"/>
    <property type="match status" value="1"/>
</dbReference>
<reference evidence="3 4" key="1">
    <citation type="journal article" date="2016" name="Nat. Commun.">
        <title>Thousands of microbial genomes shed light on interconnected biogeochemical processes in an aquifer system.</title>
        <authorList>
            <person name="Anantharaman K."/>
            <person name="Brown C.T."/>
            <person name="Hug L.A."/>
            <person name="Sharon I."/>
            <person name="Castelle C.J."/>
            <person name="Probst A.J."/>
            <person name="Thomas B.C."/>
            <person name="Singh A."/>
            <person name="Wilkins M.J."/>
            <person name="Karaoz U."/>
            <person name="Brodie E.L."/>
            <person name="Williams K.H."/>
            <person name="Hubbard S.S."/>
            <person name="Banfield J.F."/>
        </authorList>
    </citation>
    <scope>NUCLEOTIDE SEQUENCE [LARGE SCALE GENOMIC DNA]</scope>
</reference>
<dbReference type="PANTHER" id="PTHR43566:SF2">
    <property type="entry name" value="DUF4143 DOMAIN-CONTAINING PROTEIN"/>
    <property type="match status" value="1"/>
</dbReference>
<gene>
    <name evidence="3" type="ORF">A2290_06420</name>
</gene>
<dbReference type="InterPro" id="IPR027417">
    <property type="entry name" value="P-loop_NTPase"/>
</dbReference>
<evidence type="ECO:0000313" key="3">
    <source>
        <dbReference type="EMBL" id="OGC14119.1"/>
    </source>
</evidence>
<dbReference type="Proteomes" id="UP000177905">
    <property type="component" value="Unassembled WGS sequence"/>
</dbReference>
<accession>A0A1F4S159</accession>